<proteinExistence type="predicted"/>
<keyword evidence="2" id="KW-1133">Transmembrane helix</keyword>
<organism evidence="3">
    <name type="scientific">Neobodo designis</name>
    <name type="common">Flagellated protozoan</name>
    <name type="synonym">Bodo designis</name>
    <dbReference type="NCBI Taxonomy" id="312471"/>
    <lineage>
        <taxon>Eukaryota</taxon>
        <taxon>Discoba</taxon>
        <taxon>Euglenozoa</taxon>
        <taxon>Kinetoplastea</taxon>
        <taxon>Metakinetoplastina</taxon>
        <taxon>Neobodonida</taxon>
        <taxon>Neobodo</taxon>
    </lineage>
</organism>
<evidence type="ECO:0000256" key="2">
    <source>
        <dbReference type="SAM" id="Phobius"/>
    </source>
</evidence>
<keyword evidence="2" id="KW-0812">Transmembrane</keyword>
<feature type="transmembrane region" description="Helical" evidence="2">
    <location>
        <begin position="404"/>
        <end position="422"/>
    </location>
</feature>
<keyword evidence="2" id="KW-0472">Membrane</keyword>
<feature type="compositionally biased region" description="Basic and acidic residues" evidence="1">
    <location>
        <begin position="559"/>
        <end position="576"/>
    </location>
</feature>
<evidence type="ECO:0000256" key="1">
    <source>
        <dbReference type="SAM" id="MobiDB-lite"/>
    </source>
</evidence>
<feature type="region of interest" description="Disordered" evidence="1">
    <location>
        <begin position="54"/>
        <end position="77"/>
    </location>
</feature>
<reference evidence="3" key="1">
    <citation type="submission" date="2021-01" db="EMBL/GenBank/DDBJ databases">
        <authorList>
            <person name="Corre E."/>
            <person name="Pelletier E."/>
            <person name="Niang G."/>
            <person name="Scheremetjew M."/>
            <person name="Finn R."/>
            <person name="Kale V."/>
            <person name="Holt S."/>
            <person name="Cochrane G."/>
            <person name="Meng A."/>
            <person name="Brown T."/>
            <person name="Cohen L."/>
        </authorList>
    </citation>
    <scope>NUCLEOTIDE SEQUENCE</scope>
    <source>
        <strain evidence="3">CCAP 1951/1</strain>
    </source>
</reference>
<dbReference type="AlphaFoldDB" id="A0A7S1QAK2"/>
<dbReference type="EMBL" id="HBGF01032500">
    <property type="protein sequence ID" value="CAD9129620.1"/>
    <property type="molecule type" value="Transcribed_RNA"/>
</dbReference>
<evidence type="ECO:0000313" key="3">
    <source>
        <dbReference type="EMBL" id="CAD9129620.1"/>
    </source>
</evidence>
<evidence type="ECO:0008006" key="4">
    <source>
        <dbReference type="Google" id="ProtNLM"/>
    </source>
</evidence>
<feature type="compositionally biased region" description="Low complexity" evidence="1">
    <location>
        <begin position="580"/>
        <end position="595"/>
    </location>
</feature>
<accession>A0A7S1QAK2</accession>
<feature type="transmembrane region" description="Helical" evidence="2">
    <location>
        <begin position="472"/>
        <end position="492"/>
    </location>
</feature>
<feature type="transmembrane region" description="Helical" evidence="2">
    <location>
        <begin position="366"/>
        <end position="384"/>
    </location>
</feature>
<protein>
    <recommendedName>
        <fullName evidence="4">Transmembrane protein</fullName>
    </recommendedName>
</protein>
<name>A0A7S1QAK2_NEODS</name>
<feature type="transmembrane region" description="Helical" evidence="2">
    <location>
        <begin position="277"/>
        <end position="299"/>
    </location>
</feature>
<feature type="region of interest" description="Disordered" evidence="1">
    <location>
        <begin position="544"/>
        <end position="612"/>
    </location>
</feature>
<sequence length="676" mass="71977">MVFGSAPPSARETKSARVAVSPPDCFDPTKLVPRRACNVTLRAAASMKLASSGARVEVRKRDQPSVDDEPSGNDDPRAQQLLTAAVAEMGRFRVSAMGSFFEAWSAACHDGDLSYSGLYEACAATALELTDASARVPLKNLLVVMARVCGVAVYLWETRDLIPSVWAPDELKDDVVLLRSENGAFSAVFPSHHDLGATTYAIPSEFSACVPRGPARAPEAWGKSVFQSTAVDDSSSEATGEQQLRDILYPSLDTGCGCIALLKATVKVAELAPTKRYLGAGFFSSCALLAFAVANLVLLDEGINPCCDSAAGRCRWTPDQLNHTNASMAVVCAEQLCAPTGPVLSAAYQTIWRGAPTISLGGTSQFFAGAAVVSALLTVAVALLATRSVAVQSQRVVFAEALRAFRVIATLGVLAISLWYLVELIRVTGAPRTISCGELSDDARLRCRSLTPVCAASLSVAVGPEARGQRELIAVAACLSIVCVVLVSSTLLPARPSDEVITELRGASPDISVFRVNAHCPDGPTQQDTAALQRDIYMRHFDGADWSEQDDEQSIANDSAREGDGSHSESEGDGKQTKPTLSISTASTSQASESSDTSRRHDGHTQLSLTDVKRRLRTESTEHGNHVVMPSVNAAIDRIAYRVSRTTVPHGQPTEFPRPAVDALVSTVDQRRFAQK</sequence>
<gene>
    <name evidence="3" type="ORF">NDES1114_LOCUS21734</name>
</gene>